<sequence>MCFSCFLLADVSVGQDPTNTVGSCNILARRHAELECCTFLLIFTEKRFNLQKSYCAAGELGVRHYVIVLFLLILFYSVLNERQHAILEEFAKEEINHGKSMALEGNWFSLRVPFGKVSLKASLEICFLPFAGSRLSIYHSRYGEDILVKLRQDCTYNPVVPLLSLLERIHFNYLCSEEGVLDTFRGHLSVSVALCPLRVGPSCHVSSYLLLALTRVLLWSIHVSLFYRPLHLAPVHVGSREEAHTCTP</sequence>
<dbReference type="EMBL" id="CAUOFW020001825">
    <property type="protein sequence ID" value="CAK9149022.1"/>
    <property type="molecule type" value="Genomic_DNA"/>
</dbReference>
<gene>
    <name evidence="1" type="ORF">ILEXP_LOCUS17015</name>
</gene>
<evidence type="ECO:0000313" key="1">
    <source>
        <dbReference type="EMBL" id="CAK9149022.1"/>
    </source>
</evidence>
<keyword evidence="2" id="KW-1185">Reference proteome</keyword>
<name>A0ABC8S3U4_9AQUA</name>
<protein>
    <submittedName>
        <fullName evidence="1">Uncharacterized protein</fullName>
    </submittedName>
</protein>
<evidence type="ECO:0000313" key="2">
    <source>
        <dbReference type="Proteomes" id="UP001642360"/>
    </source>
</evidence>
<proteinExistence type="predicted"/>
<accession>A0ABC8S3U4</accession>
<reference evidence="1 2" key="1">
    <citation type="submission" date="2024-02" db="EMBL/GenBank/DDBJ databases">
        <authorList>
            <person name="Vignale AGUSTIN F."/>
            <person name="Sosa J E."/>
            <person name="Modenutti C."/>
        </authorList>
    </citation>
    <scope>NUCLEOTIDE SEQUENCE [LARGE SCALE GENOMIC DNA]</scope>
</reference>
<organism evidence="1 2">
    <name type="scientific">Ilex paraguariensis</name>
    <name type="common">yerba mate</name>
    <dbReference type="NCBI Taxonomy" id="185542"/>
    <lineage>
        <taxon>Eukaryota</taxon>
        <taxon>Viridiplantae</taxon>
        <taxon>Streptophyta</taxon>
        <taxon>Embryophyta</taxon>
        <taxon>Tracheophyta</taxon>
        <taxon>Spermatophyta</taxon>
        <taxon>Magnoliopsida</taxon>
        <taxon>eudicotyledons</taxon>
        <taxon>Gunneridae</taxon>
        <taxon>Pentapetalae</taxon>
        <taxon>asterids</taxon>
        <taxon>campanulids</taxon>
        <taxon>Aquifoliales</taxon>
        <taxon>Aquifoliaceae</taxon>
        <taxon>Ilex</taxon>
    </lineage>
</organism>
<dbReference type="Proteomes" id="UP001642360">
    <property type="component" value="Unassembled WGS sequence"/>
</dbReference>
<dbReference type="AlphaFoldDB" id="A0ABC8S3U4"/>
<comment type="caution">
    <text evidence="1">The sequence shown here is derived from an EMBL/GenBank/DDBJ whole genome shotgun (WGS) entry which is preliminary data.</text>
</comment>